<organism evidence="2 3">
    <name type="scientific">Methylobacterium gnaphalii</name>
    <dbReference type="NCBI Taxonomy" id="1010610"/>
    <lineage>
        <taxon>Bacteria</taxon>
        <taxon>Pseudomonadati</taxon>
        <taxon>Pseudomonadota</taxon>
        <taxon>Alphaproteobacteria</taxon>
        <taxon>Hyphomicrobiales</taxon>
        <taxon>Methylobacteriaceae</taxon>
        <taxon>Methylobacterium</taxon>
    </lineage>
</organism>
<evidence type="ECO:0000313" key="3">
    <source>
        <dbReference type="Proteomes" id="UP000321750"/>
    </source>
</evidence>
<name>A0A512JP70_9HYPH</name>
<evidence type="ECO:0000256" key="1">
    <source>
        <dbReference type="ARBA" id="ARBA00023125"/>
    </source>
</evidence>
<comment type="caution">
    <text evidence="2">The sequence shown here is derived from an EMBL/GenBank/DDBJ whole genome shotgun (WGS) entry which is preliminary data.</text>
</comment>
<dbReference type="NCBIfam" id="TIGR02607">
    <property type="entry name" value="antidote_HigA"/>
    <property type="match status" value="1"/>
</dbReference>
<dbReference type="OrthoDB" id="3174593at2"/>
<dbReference type="InterPro" id="IPR001387">
    <property type="entry name" value="Cro/C1-type_HTH"/>
</dbReference>
<dbReference type="GO" id="GO:0003677">
    <property type="term" value="F:DNA binding"/>
    <property type="evidence" value="ECO:0007669"/>
    <property type="project" value="UniProtKB-KW"/>
</dbReference>
<proteinExistence type="predicted"/>
<dbReference type="PANTHER" id="PTHR36924:SF1">
    <property type="entry name" value="ANTITOXIN HIGA-1"/>
    <property type="match status" value="1"/>
</dbReference>
<dbReference type="EMBL" id="BJZV01000023">
    <property type="protein sequence ID" value="GEP11751.1"/>
    <property type="molecule type" value="Genomic_DNA"/>
</dbReference>
<accession>A0A512JP70</accession>
<dbReference type="InterPro" id="IPR010982">
    <property type="entry name" value="Lambda_DNA-bd_dom_sf"/>
</dbReference>
<reference evidence="2 3" key="1">
    <citation type="submission" date="2019-07" db="EMBL/GenBank/DDBJ databases">
        <title>Whole genome shotgun sequence of Methylobacterium gnaphalii NBRC 107716.</title>
        <authorList>
            <person name="Hosoyama A."/>
            <person name="Uohara A."/>
            <person name="Ohji S."/>
            <person name="Ichikawa N."/>
        </authorList>
    </citation>
    <scope>NUCLEOTIDE SEQUENCE [LARGE SCALE GENOMIC DNA]</scope>
    <source>
        <strain evidence="2 3">NBRC 107716</strain>
    </source>
</reference>
<dbReference type="InterPro" id="IPR013430">
    <property type="entry name" value="Toxin_antidote_HigA"/>
</dbReference>
<evidence type="ECO:0000313" key="2">
    <source>
        <dbReference type="EMBL" id="GEP11751.1"/>
    </source>
</evidence>
<protein>
    <submittedName>
        <fullName evidence="2">Transcriptional regulator</fullName>
    </submittedName>
</protein>
<keyword evidence="3" id="KW-1185">Reference proteome</keyword>
<dbReference type="CDD" id="cd00093">
    <property type="entry name" value="HTH_XRE"/>
    <property type="match status" value="1"/>
</dbReference>
<keyword evidence="1" id="KW-0238">DNA-binding</keyword>
<dbReference type="Gene3D" id="1.10.260.40">
    <property type="entry name" value="lambda repressor-like DNA-binding domains"/>
    <property type="match status" value="1"/>
</dbReference>
<dbReference type="AlphaFoldDB" id="A0A512JP70"/>
<dbReference type="PANTHER" id="PTHR36924">
    <property type="entry name" value="ANTITOXIN HIGA-1"/>
    <property type="match status" value="1"/>
</dbReference>
<dbReference type="SUPFAM" id="SSF47413">
    <property type="entry name" value="lambda repressor-like DNA-binding domains"/>
    <property type="match status" value="1"/>
</dbReference>
<gene>
    <name evidence="2" type="ORF">MGN01_35960</name>
</gene>
<sequence length="108" mass="11815">MAQEFAAERPNRAPTHPGTILREDVLPALAITIKALAEHLKVSRQQVHRVLAAESDISPEMAIRLGKLCGNGAQVWMRMQAAHSLWRAAQHIGADLDTIPTLHAKRAA</sequence>
<dbReference type="RefSeq" id="WP_147048166.1">
    <property type="nucleotide sequence ID" value="NZ_BJZV01000023.1"/>
</dbReference>
<dbReference type="Proteomes" id="UP000321750">
    <property type="component" value="Unassembled WGS sequence"/>
</dbReference>